<evidence type="ECO:0000256" key="1">
    <source>
        <dbReference type="SAM" id="MobiDB-lite"/>
    </source>
</evidence>
<feature type="compositionally biased region" description="Low complexity" evidence="1">
    <location>
        <begin position="388"/>
        <end position="398"/>
    </location>
</feature>
<feature type="region of interest" description="Disordered" evidence="1">
    <location>
        <begin position="231"/>
        <end position="330"/>
    </location>
</feature>
<comment type="caution">
    <text evidence="2">The sequence shown here is derived from an EMBL/GenBank/DDBJ whole genome shotgun (WGS) entry which is preliminary data.</text>
</comment>
<accession>A0A9W4T1E5</accession>
<reference evidence="2" key="1">
    <citation type="submission" date="2022-08" db="EMBL/GenBank/DDBJ databases">
        <authorList>
            <person name="Kallberg Y."/>
            <person name="Tangrot J."/>
            <person name="Rosling A."/>
        </authorList>
    </citation>
    <scope>NUCLEOTIDE SEQUENCE</scope>
    <source>
        <strain evidence="2">Wild A</strain>
    </source>
</reference>
<feature type="compositionally biased region" description="Low complexity" evidence="1">
    <location>
        <begin position="415"/>
        <end position="431"/>
    </location>
</feature>
<name>A0A9W4T1E5_9GLOM</name>
<feature type="compositionally biased region" description="Basic and acidic residues" evidence="1">
    <location>
        <begin position="543"/>
        <end position="552"/>
    </location>
</feature>
<sequence length="596" mass="66714">MVIHCAECKRKSVFIDNTGQAAEFCSNQCRRTAVEKRHVQACIKCRIMPMIRLQDGSRSPFCSKKCQNSIGGNSPITIRPPPLPSIPLQPPQPYRPATYSVPPLNHPNPSIGMPSQSSMPILPIGNARPIGDKWVMATVPFCRYCKVNPCWKDQAKLSYSSYCTRRCKDAAEQAPLVVTNLNSVPFTSQSSYNGQILSPTTYNGILTSSNLPQYLPYQQNNIQQPQYQLNNIQPQQPPLPNLQQFPNSQNIIPQSHLPHNSSNNIHLPRQVPSLPNNVQYQQQTQKPLIKSQRSSHSSLNENLSQPVIDDPRYHTQNEHVPQPVIDNPLYPIPQAKINYQHSDDSQDESSQSSLASSGRILYPVVDNTMSNFQSSDNQTPPPPPIPTNKPIIQVPQHQQHISPIPINITINTSQPIQSSQPIYSSSSSQNSTENHSFSPTSHQKPEAQTPSQEQKISQSQVQVSQSNISQSQLQVQEQNLPELQVQSQVQEQNQPLSQEQGHSSGSEEINDNFAINPYSHEDNPPPYTPNDAYTGNAAPGEDISIRKVTRDDSFDETNPYGFRNNANGNDSNNRDESNQSNNDREQQPQRDTSRRK</sequence>
<protein>
    <submittedName>
        <fullName evidence="2">7403_t:CDS:1</fullName>
    </submittedName>
</protein>
<dbReference type="OrthoDB" id="2432958at2759"/>
<keyword evidence="3" id="KW-1185">Reference proteome</keyword>
<proteinExistence type="predicted"/>
<feature type="region of interest" description="Disordered" evidence="1">
    <location>
        <begin position="369"/>
        <end position="398"/>
    </location>
</feature>
<feature type="compositionally biased region" description="Low complexity" evidence="1">
    <location>
        <begin position="487"/>
        <end position="507"/>
    </location>
</feature>
<organism evidence="2 3">
    <name type="scientific">Funneliformis geosporum</name>
    <dbReference type="NCBI Taxonomy" id="1117311"/>
    <lineage>
        <taxon>Eukaryota</taxon>
        <taxon>Fungi</taxon>
        <taxon>Fungi incertae sedis</taxon>
        <taxon>Mucoromycota</taxon>
        <taxon>Glomeromycotina</taxon>
        <taxon>Glomeromycetes</taxon>
        <taxon>Glomerales</taxon>
        <taxon>Glomeraceae</taxon>
        <taxon>Funneliformis</taxon>
    </lineage>
</organism>
<evidence type="ECO:0000313" key="2">
    <source>
        <dbReference type="EMBL" id="CAI2188257.1"/>
    </source>
</evidence>
<dbReference type="EMBL" id="CAMKVN010005085">
    <property type="protein sequence ID" value="CAI2188257.1"/>
    <property type="molecule type" value="Genomic_DNA"/>
</dbReference>
<gene>
    <name evidence="2" type="ORF">FWILDA_LOCUS13487</name>
</gene>
<feature type="compositionally biased region" description="Basic and acidic residues" evidence="1">
    <location>
        <begin position="572"/>
        <end position="596"/>
    </location>
</feature>
<evidence type="ECO:0000313" key="3">
    <source>
        <dbReference type="Proteomes" id="UP001153678"/>
    </source>
</evidence>
<dbReference type="AlphaFoldDB" id="A0A9W4T1E5"/>
<feature type="compositionally biased region" description="Polar residues" evidence="1">
    <location>
        <begin position="432"/>
        <end position="450"/>
    </location>
</feature>
<feature type="compositionally biased region" description="Low complexity" evidence="1">
    <location>
        <begin position="241"/>
        <end position="250"/>
    </location>
</feature>
<feature type="region of interest" description="Disordered" evidence="1">
    <location>
        <begin position="415"/>
        <end position="463"/>
    </location>
</feature>
<feature type="compositionally biased region" description="Polar residues" evidence="1">
    <location>
        <begin position="251"/>
        <end position="265"/>
    </location>
</feature>
<feature type="compositionally biased region" description="Polar residues" evidence="1">
    <location>
        <begin position="273"/>
        <end position="305"/>
    </location>
</feature>
<feature type="region of interest" description="Disordered" evidence="1">
    <location>
        <begin position="487"/>
        <end position="596"/>
    </location>
</feature>
<feature type="compositionally biased region" description="Low complexity" evidence="1">
    <location>
        <begin position="451"/>
        <end position="463"/>
    </location>
</feature>
<dbReference type="Proteomes" id="UP001153678">
    <property type="component" value="Unassembled WGS sequence"/>
</dbReference>